<proteinExistence type="inferred from homology"/>
<reference evidence="3 4" key="1">
    <citation type="submission" date="2016-04" db="EMBL/GenBank/DDBJ databases">
        <title>The genome of Intoshia linei affirms orthonectids as highly simplified spiralians.</title>
        <authorList>
            <person name="Mikhailov K.V."/>
            <person name="Slusarev G.S."/>
            <person name="Nikitin M.A."/>
            <person name="Logacheva M.D."/>
            <person name="Penin A."/>
            <person name="Aleoshin V."/>
            <person name="Panchin Y.V."/>
        </authorList>
    </citation>
    <scope>NUCLEOTIDE SEQUENCE [LARGE SCALE GENOMIC DNA]</scope>
    <source>
        <strain evidence="3">Intl2013</strain>
        <tissue evidence="3">Whole animal</tissue>
    </source>
</reference>
<comment type="similarity">
    <text evidence="1">Belongs to the cullin family.</text>
</comment>
<evidence type="ECO:0000259" key="2">
    <source>
        <dbReference type="PROSITE" id="PS50069"/>
    </source>
</evidence>
<dbReference type="Gene3D" id="1.10.10.10">
    <property type="entry name" value="Winged helix-like DNA-binding domain superfamily/Winged helix DNA-binding domain"/>
    <property type="match status" value="1"/>
</dbReference>
<dbReference type="OrthoDB" id="27073at2759"/>
<evidence type="ECO:0000256" key="1">
    <source>
        <dbReference type="PROSITE-ProRule" id="PRU00330"/>
    </source>
</evidence>
<gene>
    <name evidence="3" type="ORF">A3Q56_05064</name>
</gene>
<dbReference type="SUPFAM" id="SSF46785">
    <property type="entry name" value="Winged helix' DNA-binding domain"/>
    <property type="match status" value="1"/>
</dbReference>
<dbReference type="EMBL" id="LWCA01000743">
    <property type="protein sequence ID" value="OAF67113.1"/>
    <property type="molecule type" value="Genomic_DNA"/>
</dbReference>
<name>A0A177B0G3_9BILA</name>
<dbReference type="InterPro" id="IPR059120">
    <property type="entry name" value="Cullin-like_AB"/>
</dbReference>
<protein>
    <recommendedName>
        <fullName evidence="2">Cullin family profile domain-containing protein</fullName>
    </recommendedName>
</protein>
<dbReference type="Pfam" id="PF26557">
    <property type="entry name" value="Cullin_AB"/>
    <property type="match status" value="1"/>
</dbReference>
<dbReference type="GO" id="GO:0006511">
    <property type="term" value="P:ubiquitin-dependent protein catabolic process"/>
    <property type="evidence" value="ECO:0007669"/>
    <property type="project" value="InterPro"/>
</dbReference>
<dbReference type="AlphaFoldDB" id="A0A177B0G3"/>
<dbReference type="PANTHER" id="PTHR11932">
    <property type="entry name" value="CULLIN"/>
    <property type="match status" value="1"/>
</dbReference>
<evidence type="ECO:0000313" key="3">
    <source>
        <dbReference type="EMBL" id="OAF67113.1"/>
    </source>
</evidence>
<organism evidence="3 4">
    <name type="scientific">Intoshia linei</name>
    <dbReference type="NCBI Taxonomy" id="1819745"/>
    <lineage>
        <taxon>Eukaryota</taxon>
        <taxon>Metazoa</taxon>
        <taxon>Spiralia</taxon>
        <taxon>Lophotrochozoa</taxon>
        <taxon>Mesozoa</taxon>
        <taxon>Orthonectida</taxon>
        <taxon>Rhopaluridae</taxon>
        <taxon>Intoshia</taxon>
    </lineage>
</organism>
<dbReference type="SUPFAM" id="SSF75632">
    <property type="entry name" value="Cullin homology domain"/>
    <property type="match status" value="1"/>
</dbReference>
<keyword evidence="4" id="KW-1185">Reference proteome</keyword>
<dbReference type="InterPro" id="IPR036390">
    <property type="entry name" value="WH_DNA-bd_sf"/>
</dbReference>
<dbReference type="Gene3D" id="3.30.230.130">
    <property type="entry name" value="Cullin, Chain C, Domain 2"/>
    <property type="match status" value="1"/>
</dbReference>
<accession>A0A177B0G3</accession>
<comment type="caution">
    <text evidence="3">The sequence shown here is derived from an EMBL/GenBank/DDBJ whole genome shotgun (WGS) entry which is preliminary data.</text>
</comment>
<dbReference type="Proteomes" id="UP000078046">
    <property type="component" value="Unassembled WGS sequence"/>
</dbReference>
<dbReference type="InterPro" id="IPR045093">
    <property type="entry name" value="Cullin"/>
</dbReference>
<dbReference type="InterPro" id="IPR036317">
    <property type="entry name" value="Cullin_homology_sf"/>
</dbReference>
<sequence>MVDDIEFSLNYTETFYSNYENLERNTQFYVLQSLSWPCSNVPEYLLLPDELNSAFKLFQDEYVQEYSTRKLLIHPKLSTATLDFFKYDENDNCKLYSLCVNTYHLMVLYLFNQKSTLSFKEISTLTRIEDEQAKFTIKQLIDIGLLKEDNINKYNENIYSINEDFESNSSNILNLEDVNHVLTRNNQFTYTLNENRQLLINSIISNIMKKHKSLTIKKIVDEVKLKVDSYFDCTHNMVTDGLYYLVYRAHILEIDEKE</sequence>
<dbReference type="InterPro" id="IPR036388">
    <property type="entry name" value="WH-like_DNA-bd_sf"/>
</dbReference>
<dbReference type="InterPro" id="IPR016158">
    <property type="entry name" value="Cullin_homology"/>
</dbReference>
<evidence type="ECO:0000313" key="4">
    <source>
        <dbReference type="Proteomes" id="UP000078046"/>
    </source>
</evidence>
<dbReference type="PROSITE" id="PS50069">
    <property type="entry name" value="CULLIN_2"/>
    <property type="match status" value="1"/>
</dbReference>
<dbReference type="GO" id="GO:0031625">
    <property type="term" value="F:ubiquitin protein ligase binding"/>
    <property type="evidence" value="ECO:0007669"/>
    <property type="project" value="InterPro"/>
</dbReference>
<feature type="domain" description="Cullin family profile" evidence="2">
    <location>
        <begin position="1"/>
        <end position="141"/>
    </location>
</feature>